<name>A0A388LZH2_CHABU</name>
<dbReference type="AlphaFoldDB" id="A0A388LZH2"/>
<comment type="caution">
    <text evidence="3">The sequence shown here is derived from an EMBL/GenBank/DDBJ whole genome shotgun (WGS) entry which is preliminary data.</text>
</comment>
<proteinExistence type="predicted"/>
<reference evidence="3 4" key="1">
    <citation type="journal article" date="2018" name="Cell">
        <title>The Chara Genome: Secondary Complexity and Implications for Plant Terrestrialization.</title>
        <authorList>
            <person name="Nishiyama T."/>
            <person name="Sakayama H."/>
            <person name="Vries J.D."/>
            <person name="Buschmann H."/>
            <person name="Saint-Marcoux D."/>
            <person name="Ullrich K.K."/>
            <person name="Haas F.B."/>
            <person name="Vanderstraeten L."/>
            <person name="Becker D."/>
            <person name="Lang D."/>
            <person name="Vosolsobe S."/>
            <person name="Rombauts S."/>
            <person name="Wilhelmsson P.K.I."/>
            <person name="Janitza P."/>
            <person name="Kern R."/>
            <person name="Heyl A."/>
            <person name="Rumpler F."/>
            <person name="Villalobos L.I.A.C."/>
            <person name="Clay J.M."/>
            <person name="Skokan R."/>
            <person name="Toyoda A."/>
            <person name="Suzuki Y."/>
            <person name="Kagoshima H."/>
            <person name="Schijlen E."/>
            <person name="Tajeshwar N."/>
            <person name="Catarino B."/>
            <person name="Hetherington A.J."/>
            <person name="Saltykova A."/>
            <person name="Bonnot C."/>
            <person name="Breuninger H."/>
            <person name="Symeonidi A."/>
            <person name="Radhakrishnan G.V."/>
            <person name="Van Nieuwerburgh F."/>
            <person name="Deforce D."/>
            <person name="Chang C."/>
            <person name="Karol K.G."/>
            <person name="Hedrich R."/>
            <person name="Ulvskov P."/>
            <person name="Glockner G."/>
            <person name="Delwiche C.F."/>
            <person name="Petrasek J."/>
            <person name="Van de Peer Y."/>
            <person name="Friml J."/>
            <person name="Beilby M."/>
            <person name="Dolan L."/>
            <person name="Kohara Y."/>
            <person name="Sugano S."/>
            <person name="Fujiyama A."/>
            <person name="Delaux P.-M."/>
            <person name="Quint M."/>
            <person name="TheiBen G."/>
            <person name="Hagemann M."/>
            <person name="Harholt J."/>
            <person name="Dunand C."/>
            <person name="Zachgo S."/>
            <person name="Langdale J."/>
            <person name="Maumus F."/>
            <person name="Straeten D.V.D."/>
            <person name="Gould S.B."/>
            <person name="Rensing S.A."/>
        </authorList>
    </citation>
    <scope>NUCLEOTIDE SEQUENCE [LARGE SCALE GENOMIC DNA]</scope>
    <source>
        <strain evidence="3 4">S276</strain>
    </source>
</reference>
<sequence>MVTLIREKWDQDAHLQGMGHAYSRMKPREWKWANVEERLKKIVVERTADKCGKKWDNLMQHFKKVHLFQEASRKQDFFQLTGKERSTHGFNFTMDRAVYQGFHREESHHTPEESADTNCSAREGVRKADAIINVDTGQAAREVKVKAAPQMARAGGIVARTPVTAPPGGQDSVRVQSPPATPRAQTVPEAGGAAKVAMQGSGLGAHRQDVVDAQGGAVAGSLRPMAAAAAMESHGEGDDGEPLVNRQRRGIARDGIDAATKMWVDDMRF</sequence>
<evidence type="ECO:0000313" key="4">
    <source>
        <dbReference type="Proteomes" id="UP000265515"/>
    </source>
</evidence>
<feature type="domain" description="Myb/SANT-like DNA-binding" evidence="2">
    <location>
        <begin position="14"/>
        <end position="76"/>
    </location>
</feature>
<dbReference type="InterPro" id="IPR044822">
    <property type="entry name" value="Myb_DNA-bind_4"/>
</dbReference>
<dbReference type="PANTHER" id="PTHR33492">
    <property type="entry name" value="OSJNBA0043A12.37 PROTEIN-RELATED"/>
    <property type="match status" value="1"/>
</dbReference>
<evidence type="ECO:0000259" key="2">
    <source>
        <dbReference type="Pfam" id="PF13837"/>
    </source>
</evidence>
<feature type="region of interest" description="Disordered" evidence="1">
    <location>
        <begin position="160"/>
        <end position="190"/>
    </location>
</feature>
<dbReference type="OrthoDB" id="6723674at2759"/>
<dbReference type="Gene3D" id="1.10.10.60">
    <property type="entry name" value="Homeodomain-like"/>
    <property type="match status" value="1"/>
</dbReference>
<gene>
    <name evidence="3" type="ORF">CBR_g45806</name>
</gene>
<dbReference type="Gramene" id="GBG87653">
    <property type="protein sequence ID" value="GBG87653"/>
    <property type="gene ID" value="CBR_g45806"/>
</dbReference>
<dbReference type="Pfam" id="PF13837">
    <property type="entry name" value="Myb_DNA-bind_4"/>
    <property type="match status" value="1"/>
</dbReference>
<protein>
    <recommendedName>
        <fullName evidence="2">Myb/SANT-like DNA-binding domain-containing protein</fullName>
    </recommendedName>
</protein>
<organism evidence="3 4">
    <name type="scientific">Chara braunii</name>
    <name type="common">Braun's stonewort</name>
    <dbReference type="NCBI Taxonomy" id="69332"/>
    <lineage>
        <taxon>Eukaryota</taxon>
        <taxon>Viridiplantae</taxon>
        <taxon>Streptophyta</taxon>
        <taxon>Charophyceae</taxon>
        <taxon>Charales</taxon>
        <taxon>Characeae</taxon>
        <taxon>Chara</taxon>
    </lineage>
</organism>
<evidence type="ECO:0000313" key="3">
    <source>
        <dbReference type="EMBL" id="GBG87653.1"/>
    </source>
</evidence>
<accession>A0A388LZH2</accession>
<dbReference type="EMBL" id="BFEA01000625">
    <property type="protein sequence ID" value="GBG87653.1"/>
    <property type="molecule type" value="Genomic_DNA"/>
</dbReference>
<dbReference type="PANTHER" id="PTHR33492:SF11">
    <property type="entry name" value="OS04G0670900 PROTEIN"/>
    <property type="match status" value="1"/>
</dbReference>
<evidence type="ECO:0000256" key="1">
    <source>
        <dbReference type="SAM" id="MobiDB-lite"/>
    </source>
</evidence>
<dbReference type="Proteomes" id="UP000265515">
    <property type="component" value="Unassembled WGS sequence"/>
</dbReference>
<keyword evidence="4" id="KW-1185">Reference proteome</keyword>